<dbReference type="EMBL" id="AHHD01000526">
    <property type="protein sequence ID" value="EKG10169.1"/>
    <property type="molecule type" value="Genomic_DNA"/>
</dbReference>
<dbReference type="PANTHER" id="PTHR36578:SF1">
    <property type="entry name" value="APPLE DOMAIN-CONTAINING PROTEIN"/>
    <property type="match status" value="1"/>
</dbReference>
<dbReference type="OrthoDB" id="271448at2759"/>
<dbReference type="STRING" id="1126212.K2RJ83"/>
<evidence type="ECO:0000313" key="3">
    <source>
        <dbReference type="Proteomes" id="UP000007129"/>
    </source>
</evidence>
<dbReference type="VEuPathDB" id="FungiDB:MPH_12769"/>
<sequence length="523" mass="56456">MRSVLLLQSLITLAASQFTLTDLFNNVQVNTATNVDGVPVTDLRDVEVPTYSTAQASLSQVVPYATQTAIAAASADQQESPLSLFPAATSVGINAAGDDGSATPTTTALAKRNDDYVDACSASPLPTMANVYGITASNYDAFKADETIAAKATEAATPPGYFVNFKNYKAANNAYAYLGYEVVEKYDPAICAKTCDAKDGCLSFNIYFELYPVSNPSKACPAPKLFVNIKCSYWGSALDTDTAVNDGQWREQFHVAIAGSNAYSSDKVGKTLAGWSDPAKLGNAVMNAPLRDCQGTWTYMGYKVFNEGPFDPELCSAACESQNKYNKEHPPSDGSTIPLCSAFGTYQLNVHNDTGSYVQGQMCTMYTSNWDSMYAVNTVSYDDSIHTKYTYSWSLFYSKDSLQPKCPTSNGGFEDSTKSYLPWVHDGCAFGRFNVPGFESFDRSVSSSTARTGANALQFARKTASTKISSSMINPLGFNLKPGQTYNVSAYFKIEKALTGYCGVSTYVNGRPVTSQLISARDE</sequence>
<dbReference type="HOGENOM" id="CLU_022878_0_0_1"/>
<reference evidence="2 3" key="1">
    <citation type="journal article" date="2012" name="BMC Genomics">
        <title>Tools to kill: Genome of one of the most destructive plant pathogenic fungi Macrophomina phaseolina.</title>
        <authorList>
            <person name="Islam M.S."/>
            <person name="Haque M.S."/>
            <person name="Islam M.M."/>
            <person name="Emdad E.M."/>
            <person name="Halim A."/>
            <person name="Hossen Q.M.M."/>
            <person name="Hossain M.Z."/>
            <person name="Ahmed B."/>
            <person name="Rahim S."/>
            <person name="Rahman M.S."/>
            <person name="Alam M.M."/>
            <person name="Hou S."/>
            <person name="Wan X."/>
            <person name="Saito J.A."/>
            <person name="Alam M."/>
        </authorList>
    </citation>
    <scope>NUCLEOTIDE SEQUENCE [LARGE SCALE GENOMIC DNA]</scope>
    <source>
        <strain evidence="2 3">MS6</strain>
    </source>
</reference>
<comment type="caution">
    <text evidence="2">The sequence shown here is derived from an EMBL/GenBank/DDBJ whole genome shotgun (WGS) entry which is preliminary data.</text>
</comment>
<evidence type="ECO:0000313" key="2">
    <source>
        <dbReference type="EMBL" id="EKG10169.1"/>
    </source>
</evidence>
<dbReference type="InParanoid" id="K2RJ83"/>
<organism evidence="2 3">
    <name type="scientific">Macrophomina phaseolina (strain MS6)</name>
    <name type="common">Charcoal rot fungus</name>
    <dbReference type="NCBI Taxonomy" id="1126212"/>
    <lineage>
        <taxon>Eukaryota</taxon>
        <taxon>Fungi</taxon>
        <taxon>Dikarya</taxon>
        <taxon>Ascomycota</taxon>
        <taxon>Pezizomycotina</taxon>
        <taxon>Dothideomycetes</taxon>
        <taxon>Dothideomycetes incertae sedis</taxon>
        <taxon>Botryosphaeriales</taxon>
        <taxon>Botryosphaeriaceae</taxon>
        <taxon>Macrophomina</taxon>
    </lineage>
</organism>
<dbReference type="PANTHER" id="PTHR36578">
    <property type="entry name" value="CHROMOSOME 15, WHOLE GENOME SHOTGUN SEQUENCE"/>
    <property type="match status" value="1"/>
</dbReference>
<proteinExistence type="predicted"/>
<evidence type="ECO:0000256" key="1">
    <source>
        <dbReference type="SAM" id="SignalP"/>
    </source>
</evidence>
<dbReference type="AlphaFoldDB" id="K2RJ83"/>
<dbReference type="eggNOG" id="ENOG502S9C0">
    <property type="taxonomic scope" value="Eukaryota"/>
</dbReference>
<dbReference type="Gene3D" id="2.60.120.260">
    <property type="entry name" value="Galactose-binding domain-like"/>
    <property type="match status" value="1"/>
</dbReference>
<feature type="chain" id="PRO_5003863775" evidence="1">
    <location>
        <begin position="22"/>
        <end position="523"/>
    </location>
</feature>
<name>K2RJ83_MACPH</name>
<accession>K2RJ83</accession>
<protein>
    <submittedName>
        <fullName evidence="2">Uncharacterized protein</fullName>
    </submittedName>
</protein>
<gene>
    <name evidence="2" type="ORF">MPH_12769</name>
</gene>
<feature type="signal peptide" evidence="1">
    <location>
        <begin position="1"/>
        <end position="21"/>
    </location>
</feature>
<keyword evidence="1" id="KW-0732">Signal</keyword>
<dbReference type="Proteomes" id="UP000007129">
    <property type="component" value="Unassembled WGS sequence"/>
</dbReference>